<protein>
    <submittedName>
        <fullName evidence="2">Uncharacterized protein</fullName>
    </submittedName>
</protein>
<gene>
    <name evidence="2" type="ORF">K6T79_01865</name>
</gene>
<proteinExistence type="predicted"/>
<keyword evidence="1" id="KW-0732">Signal</keyword>
<dbReference type="RefSeq" id="WP_225404659.1">
    <property type="nucleotide sequence ID" value="NZ_JAYJJR010000001.1"/>
</dbReference>
<dbReference type="EMBL" id="JAYJJR010000001">
    <property type="protein sequence ID" value="MEB3019787.1"/>
    <property type="molecule type" value="Genomic_DNA"/>
</dbReference>
<comment type="caution">
    <text evidence="2">The sequence shown here is derived from an EMBL/GenBank/DDBJ whole genome shotgun (WGS) entry which is preliminary data.</text>
</comment>
<feature type="signal peptide" evidence="1">
    <location>
        <begin position="1"/>
        <end position="28"/>
    </location>
</feature>
<name>A0ABU5XEN4_9MYCO</name>
<evidence type="ECO:0000256" key="1">
    <source>
        <dbReference type="SAM" id="SignalP"/>
    </source>
</evidence>
<feature type="chain" id="PRO_5047455961" evidence="1">
    <location>
        <begin position="29"/>
        <end position="84"/>
    </location>
</feature>
<dbReference type="Proteomes" id="UP001299596">
    <property type="component" value="Unassembled WGS sequence"/>
</dbReference>
<organism evidence="2 3">
    <name type="scientific">[Mycobacterium] crassicus</name>
    <dbReference type="NCBI Taxonomy" id="2872309"/>
    <lineage>
        <taxon>Bacteria</taxon>
        <taxon>Bacillati</taxon>
        <taxon>Actinomycetota</taxon>
        <taxon>Actinomycetes</taxon>
        <taxon>Mycobacteriales</taxon>
        <taxon>Mycobacteriaceae</taxon>
        <taxon>Mycolicibacter</taxon>
    </lineage>
</organism>
<reference evidence="2 3" key="1">
    <citation type="submission" date="2023-12" db="EMBL/GenBank/DDBJ databases">
        <title>Description of new species of Mycobacterium terrae complex isolated from sewage at the Sao Paulo Zoological Park Foundation in Brazil.</title>
        <authorList>
            <person name="Romagnoli C.L."/>
            <person name="Conceicao E.C."/>
            <person name="Machado E."/>
            <person name="Barreto L.B.P.F."/>
            <person name="Sharma A."/>
            <person name="Silva N.M."/>
            <person name="Marques L.E."/>
            <person name="Juliana M.A."/>
            <person name="Lourenco M.C.S."/>
            <person name="Digiampietri L.A."/>
            <person name="Suffys P.N."/>
            <person name="Viana-Niero C."/>
        </authorList>
    </citation>
    <scope>NUCLEOTIDE SEQUENCE [LARGE SCALE GENOMIC DNA]</scope>
    <source>
        <strain evidence="2 3">MYC098</strain>
    </source>
</reference>
<keyword evidence="3" id="KW-1185">Reference proteome</keyword>
<evidence type="ECO:0000313" key="3">
    <source>
        <dbReference type="Proteomes" id="UP001299596"/>
    </source>
</evidence>
<evidence type="ECO:0000313" key="2">
    <source>
        <dbReference type="EMBL" id="MEB3019787.1"/>
    </source>
</evidence>
<accession>A0ABU5XEN4</accession>
<sequence length="84" mass="8364">MQPAPGILFGIAALVASLGIGLAASAGADPADCFDQRLCGDLSDVYYCPDTGKVVGAFAPCPSLVTGPYAPGGLRPNQGLTPLN</sequence>